<protein>
    <submittedName>
        <fullName evidence="2">UDP-N-acetylglucosamine--LPS N-acetylglucosamine transferase</fullName>
    </submittedName>
</protein>
<dbReference type="SUPFAM" id="SSF53756">
    <property type="entry name" value="UDP-Glycosyltransferase/glycogen phosphorylase"/>
    <property type="match status" value="1"/>
</dbReference>
<name>A0A6P0HJL3_9ACTN</name>
<dbReference type="Proteomes" id="UP000468687">
    <property type="component" value="Unassembled WGS sequence"/>
</dbReference>
<evidence type="ECO:0000256" key="1">
    <source>
        <dbReference type="SAM" id="Phobius"/>
    </source>
</evidence>
<dbReference type="InterPro" id="IPR013969">
    <property type="entry name" value="Oligosacch_biosynth_Alg14"/>
</dbReference>
<feature type="transmembrane region" description="Helical" evidence="1">
    <location>
        <begin position="96"/>
        <end position="116"/>
    </location>
</feature>
<evidence type="ECO:0000313" key="3">
    <source>
        <dbReference type="Proteomes" id="UP000468687"/>
    </source>
</evidence>
<dbReference type="Pfam" id="PF08660">
    <property type="entry name" value="Alg14"/>
    <property type="match status" value="1"/>
</dbReference>
<gene>
    <name evidence="2" type="ORF">G3T38_11505</name>
</gene>
<dbReference type="EMBL" id="JAAGXA010000007">
    <property type="protein sequence ID" value="NEN78902.1"/>
    <property type="molecule type" value="Genomic_DNA"/>
</dbReference>
<proteinExistence type="predicted"/>
<evidence type="ECO:0000313" key="2">
    <source>
        <dbReference type="EMBL" id="NEN78902.1"/>
    </source>
</evidence>
<keyword evidence="1" id="KW-0472">Membrane</keyword>
<comment type="caution">
    <text evidence="2">The sequence shown here is derived from an EMBL/GenBank/DDBJ whole genome shotgun (WGS) entry which is preliminary data.</text>
</comment>
<organism evidence="2 3">
    <name type="scientific">Nocardioides zeae</name>
    <dbReference type="NCBI Taxonomy" id="1457234"/>
    <lineage>
        <taxon>Bacteria</taxon>
        <taxon>Bacillati</taxon>
        <taxon>Actinomycetota</taxon>
        <taxon>Actinomycetes</taxon>
        <taxon>Propionibacteriales</taxon>
        <taxon>Nocardioidaceae</taxon>
        <taxon>Nocardioides</taxon>
    </lineage>
</organism>
<dbReference type="GO" id="GO:0006488">
    <property type="term" value="P:dolichol-linked oligosaccharide biosynthetic process"/>
    <property type="evidence" value="ECO:0007669"/>
    <property type="project" value="InterPro"/>
</dbReference>
<keyword evidence="2" id="KW-0808">Transferase</keyword>
<dbReference type="RefSeq" id="WP_163772449.1">
    <property type="nucleotide sequence ID" value="NZ_JAAGXA010000007.1"/>
</dbReference>
<dbReference type="GO" id="GO:0016740">
    <property type="term" value="F:transferase activity"/>
    <property type="evidence" value="ECO:0007669"/>
    <property type="project" value="UniProtKB-KW"/>
</dbReference>
<accession>A0A6P0HJL3</accession>
<keyword evidence="1" id="KW-1133">Transmembrane helix</keyword>
<reference evidence="2 3" key="1">
    <citation type="journal article" date="2014" name="Int. J. Syst. Evol. Microbiol.">
        <title>Nocardioides zeae sp. nov., isolated from the stem of Zea mays.</title>
        <authorList>
            <person name="Glaeser S.P."/>
            <person name="McInroy J.A."/>
            <person name="Busse H.J."/>
            <person name="Kampfer P."/>
        </authorList>
    </citation>
    <scope>NUCLEOTIDE SEQUENCE [LARGE SCALE GENOMIC DNA]</scope>
    <source>
        <strain evidence="2 3">JCM 30728</strain>
    </source>
</reference>
<keyword evidence="3" id="KW-1185">Reference proteome</keyword>
<keyword evidence="1" id="KW-0812">Transmembrane</keyword>
<dbReference type="Gene3D" id="3.40.50.2000">
    <property type="entry name" value="Glycogen Phosphorylase B"/>
    <property type="match status" value="1"/>
</dbReference>
<sequence length="167" mass="18708">MSELLAEAARARPEDGPRGTALLVSTQGGHLAQLLALRPWWEIRDRVWVCPDTPDVRDRLADERVVTSHSPTTRNVPNLLRNLLLAWRVLRRERPAVVVSAGAGVAVPFFVLAWLLRIPTVFVEVYDRVDSPTMTGRLVGPFTTRRVVQWDTQLDVYPDAVVVGPLL</sequence>
<dbReference type="AlphaFoldDB" id="A0A6P0HJL3"/>